<dbReference type="InterPro" id="IPR042768">
    <property type="entry name" value="MNX1/Ceh-12"/>
</dbReference>
<gene>
    <name evidence="11" type="ORF">KC01_LOCUS13274</name>
</gene>
<dbReference type="EMBL" id="OZ035837">
    <property type="protein sequence ID" value="CAL1582717.1"/>
    <property type="molecule type" value="Genomic_DNA"/>
</dbReference>
<sequence length="304" mass="33895">MEKSKNFRIDALLAHDADSDGGSPGRYSSSTTSSSPLSQRGSDTPSPPSHPQNTRPLQPRALSTKHPLLSLPQPALTHLPHGAGMLGVHPASMYPLAALGGQHPAFLYPGFAGLMHPYAEHLKGASMSGGVALEPWIRAGMMMPRLGEYGAQAQTGLLGKCRRPRTAFTSQQLLELENQFKLNKYLSRPKRFEVATSLMLTETQVKIWFQNRRMKWKRSRKAKEQQGNALNNDIRCSSKSQGDLHHSNIHDDDEEEEDPEEEEGKEELQALRPTLSRHTLESYSSYSEEEVEESDPRTRNDAFP</sequence>
<dbReference type="GO" id="GO:1990837">
    <property type="term" value="F:sequence-specific double-stranded DNA binding"/>
    <property type="evidence" value="ECO:0007669"/>
    <property type="project" value="TreeGrafter"/>
</dbReference>
<dbReference type="PANTHER" id="PTHR24335">
    <property type="entry name" value="MOTOR NEURON AND PANCREAS HOMEOBOX PROTEIN"/>
    <property type="match status" value="1"/>
</dbReference>
<dbReference type="InterPro" id="IPR017970">
    <property type="entry name" value="Homeobox_CS"/>
</dbReference>
<keyword evidence="2" id="KW-0805">Transcription regulation</keyword>
<dbReference type="GO" id="GO:0005634">
    <property type="term" value="C:nucleus"/>
    <property type="evidence" value="ECO:0007669"/>
    <property type="project" value="UniProtKB-SubCell"/>
</dbReference>
<evidence type="ECO:0000256" key="4">
    <source>
        <dbReference type="ARBA" id="ARBA00023155"/>
    </source>
</evidence>
<dbReference type="InterPro" id="IPR001356">
    <property type="entry name" value="HD"/>
</dbReference>
<keyword evidence="1" id="KW-0217">Developmental protein</keyword>
<dbReference type="AlphaFoldDB" id="A0AAV2K509"/>
<feature type="compositionally biased region" description="Polar residues" evidence="9">
    <location>
        <begin position="225"/>
        <end position="241"/>
    </location>
</feature>
<name>A0AAV2K509_KNICA</name>
<dbReference type="SUPFAM" id="SSF46689">
    <property type="entry name" value="Homeodomain-like"/>
    <property type="match status" value="1"/>
</dbReference>
<evidence type="ECO:0000256" key="3">
    <source>
        <dbReference type="ARBA" id="ARBA00023125"/>
    </source>
</evidence>
<dbReference type="GO" id="GO:0021520">
    <property type="term" value="P:spinal cord motor neuron cell fate specification"/>
    <property type="evidence" value="ECO:0007669"/>
    <property type="project" value="InterPro"/>
</dbReference>
<evidence type="ECO:0000256" key="5">
    <source>
        <dbReference type="ARBA" id="ARBA00023163"/>
    </source>
</evidence>
<dbReference type="CDD" id="cd00086">
    <property type="entry name" value="homeodomain"/>
    <property type="match status" value="1"/>
</dbReference>
<evidence type="ECO:0000313" key="12">
    <source>
        <dbReference type="Proteomes" id="UP001497482"/>
    </source>
</evidence>
<dbReference type="InterPro" id="IPR009057">
    <property type="entry name" value="Homeodomain-like_sf"/>
</dbReference>
<feature type="domain" description="Homeobox" evidence="10">
    <location>
        <begin position="159"/>
        <end position="219"/>
    </location>
</feature>
<dbReference type="GO" id="GO:0048812">
    <property type="term" value="P:neuron projection morphogenesis"/>
    <property type="evidence" value="ECO:0007669"/>
    <property type="project" value="TreeGrafter"/>
</dbReference>
<dbReference type="Gene3D" id="1.10.10.60">
    <property type="entry name" value="Homeodomain-like"/>
    <property type="match status" value="1"/>
</dbReference>
<feature type="region of interest" description="Disordered" evidence="9">
    <location>
        <begin position="1"/>
        <end position="59"/>
    </location>
</feature>
<evidence type="ECO:0000256" key="9">
    <source>
        <dbReference type="SAM" id="MobiDB-lite"/>
    </source>
</evidence>
<keyword evidence="4 7" id="KW-0371">Homeobox</keyword>
<feature type="compositionally biased region" description="Basic and acidic residues" evidence="9">
    <location>
        <begin position="294"/>
        <end position="304"/>
    </location>
</feature>
<evidence type="ECO:0000256" key="2">
    <source>
        <dbReference type="ARBA" id="ARBA00023015"/>
    </source>
</evidence>
<evidence type="ECO:0000256" key="1">
    <source>
        <dbReference type="ARBA" id="ARBA00022473"/>
    </source>
</evidence>
<feature type="DNA-binding region" description="Homeobox" evidence="7">
    <location>
        <begin position="161"/>
        <end position="220"/>
    </location>
</feature>
<dbReference type="PROSITE" id="PS50071">
    <property type="entry name" value="HOMEOBOX_2"/>
    <property type="match status" value="1"/>
</dbReference>
<dbReference type="InterPro" id="IPR020479">
    <property type="entry name" value="HD_metazoa"/>
</dbReference>
<evidence type="ECO:0000256" key="6">
    <source>
        <dbReference type="ARBA" id="ARBA00023242"/>
    </source>
</evidence>
<dbReference type="Proteomes" id="UP001497482">
    <property type="component" value="Chromosome 15"/>
</dbReference>
<proteinExistence type="predicted"/>
<dbReference type="PROSITE" id="PS00027">
    <property type="entry name" value="HOMEOBOX_1"/>
    <property type="match status" value="1"/>
</dbReference>
<organism evidence="11 12">
    <name type="scientific">Knipowitschia caucasica</name>
    <name type="common">Caucasian dwarf goby</name>
    <name type="synonym">Pomatoschistus caucasicus</name>
    <dbReference type="NCBI Taxonomy" id="637954"/>
    <lineage>
        <taxon>Eukaryota</taxon>
        <taxon>Metazoa</taxon>
        <taxon>Chordata</taxon>
        <taxon>Craniata</taxon>
        <taxon>Vertebrata</taxon>
        <taxon>Euteleostomi</taxon>
        <taxon>Actinopterygii</taxon>
        <taxon>Neopterygii</taxon>
        <taxon>Teleostei</taxon>
        <taxon>Neoteleostei</taxon>
        <taxon>Acanthomorphata</taxon>
        <taxon>Gobiaria</taxon>
        <taxon>Gobiiformes</taxon>
        <taxon>Gobioidei</taxon>
        <taxon>Gobiidae</taxon>
        <taxon>Gobiinae</taxon>
        <taxon>Knipowitschia</taxon>
    </lineage>
</organism>
<evidence type="ECO:0000256" key="7">
    <source>
        <dbReference type="PROSITE-ProRule" id="PRU00108"/>
    </source>
</evidence>
<evidence type="ECO:0000256" key="8">
    <source>
        <dbReference type="RuleBase" id="RU000682"/>
    </source>
</evidence>
<dbReference type="FunFam" id="1.10.10.60:FF:000357">
    <property type="entry name" value="Motor neuron and pancreas homeobox 1"/>
    <property type="match status" value="1"/>
</dbReference>
<dbReference type="PANTHER" id="PTHR24335:SF4">
    <property type="entry name" value="EXTRA-EXTRA"/>
    <property type="match status" value="1"/>
</dbReference>
<dbReference type="Pfam" id="PF00046">
    <property type="entry name" value="Homeodomain"/>
    <property type="match status" value="1"/>
</dbReference>
<reference evidence="11 12" key="1">
    <citation type="submission" date="2024-04" db="EMBL/GenBank/DDBJ databases">
        <authorList>
            <person name="Waldvogel A.-M."/>
            <person name="Schoenle A."/>
        </authorList>
    </citation>
    <scope>NUCLEOTIDE SEQUENCE [LARGE SCALE GENOMIC DNA]</scope>
</reference>
<feature type="compositionally biased region" description="Basic and acidic residues" evidence="9">
    <location>
        <begin position="1"/>
        <end position="18"/>
    </location>
</feature>
<keyword evidence="5" id="KW-0804">Transcription</keyword>
<dbReference type="GO" id="GO:0000981">
    <property type="term" value="F:DNA-binding transcription factor activity, RNA polymerase II-specific"/>
    <property type="evidence" value="ECO:0007669"/>
    <property type="project" value="InterPro"/>
</dbReference>
<feature type="region of interest" description="Disordered" evidence="9">
    <location>
        <begin position="219"/>
        <end position="304"/>
    </location>
</feature>
<dbReference type="SMART" id="SM00389">
    <property type="entry name" value="HOX"/>
    <property type="match status" value="1"/>
</dbReference>
<comment type="subcellular location">
    <subcellularLocation>
        <location evidence="7 8">Nucleus</location>
    </subcellularLocation>
</comment>
<keyword evidence="12" id="KW-1185">Reference proteome</keyword>
<evidence type="ECO:0000313" key="11">
    <source>
        <dbReference type="EMBL" id="CAL1582717.1"/>
    </source>
</evidence>
<dbReference type="PRINTS" id="PR00024">
    <property type="entry name" value="HOMEOBOX"/>
</dbReference>
<feature type="compositionally biased region" description="Low complexity" evidence="9">
    <location>
        <begin position="25"/>
        <end position="42"/>
    </location>
</feature>
<feature type="compositionally biased region" description="Acidic residues" evidence="9">
    <location>
        <begin position="251"/>
        <end position="265"/>
    </location>
</feature>
<protein>
    <recommendedName>
        <fullName evidence="10">Homeobox domain-containing protein</fullName>
    </recommendedName>
</protein>
<keyword evidence="3 7" id="KW-0238">DNA-binding</keyword>
<evidence type="ECO:0000259" key="10">
    <source>
        <dbReference type="PROSITE" id="PS50071"/>
    </source>
</evidence>
<accession>A0AAV2K509</accession>
<keyword evidence="6 7" id="KW-0539">Nucleus</keyword>